<dbReference type="AlphaFoldDB" id="A0A7I8WE03"/>
<gene>
    <name evidence="1" type="ORF">DGYR_LOCUS13655</name>
</gene>
<reference evidence="1 2" key="1">
    <citation type="submission" date="2020-08" db="EMBL/GenBank/DDBJ databases">
        <authorList>
            <person name="Hejnol A."/>
        </authorList>
    </citation>
    <scope>NUCLEOTIDE SEQUENCE [LARGE SCALE GENOMIC DNA]</scope>
</reference>
<keyword evidence="2" id="KW-1185">Reference proteome</keyword>
<sequence length="109" mass="12532">MEKKRTAMKIMTKTFAFLLFLLEYCNTTAISLSRLNFDERIASVKVEWSSGFTQVVNLSDVAGFKMYCFKYTNTPDIESGLNLVIKDVYIDETVGFQYVNVFTKGMNIH</sequence>
<evidence type="ECO:0000313" key="1">
    <source>
        <dbReference type="EMBL" id="CAD5126410.1"/>
    </source>
</evidence>
<organism evidence="1 2">
    <name type="scientific">Dimorphilus gyrociliatus</name>
    <dbReference type="NCBI Taxonomy" id="2664684"/>
    <lineage>
        <taxon>Eukaryota</taxon>
        <taxon>Metazoa</taxon>
        <taxon>Spiralia</taxon>
        <taxon>Lophotrochozoa</taxon>
        <taxon>Annelida</taxon>
        <taxon>Polychaeta</taxon>
        <taxon>Polychaeta incertae sedis</taxon>
        <taxon>Dinophilidae</taxon>
        <taxon>Dimorphilus</taxon>
    </lineage>
</organism>
<protein>
    <submittedName>
        <fullName evidence="1">DgyrCDS14547</fullName>
    </submittedName>
</protein>
<accession>A0A7I8WE03</accession>
<dbReference type="Proteomes" id="UP000549394">
    <property type="component" value="Unassembled WGS sequence"/>
</dbReference>
<name>A0A7I8WE03_9ANNE</name>
<comment type="caution">
    <text evidence="1">The sequence shown here is derived from an EMBL/GenBank/DDBJ whole genome shotgun (WGS) entry which is preliminary data.</text>
</comment>
<proteinExistence type="predicted"/>
<evidence type="ECO:0000313" key="2">
    <source>
        <dbReference type="Proteomes" id="UP000549394"/>
    </source>
</evidence>
<dbReference type="EMBL" id="CAJFCJ010000046">
    <property type="protein sequence ID" value="CAD5126410.1"/>
    <property type="molecule type" value="Genomic_DNA"/>
</dbReference>